<accession>A0A6S7GH61</accession>
<protein>
    <submittedName>
        <fullName evidence="1">Uncharacterized protein</fullName>
    </submittedName>
</protein>
<dbReference type="Proteomes" id="UP001152795">
    <property type="component" value="Unassembled WGS sequence"/>
</dbReference>
<dbReference type="PANTHER" id="PTHR33395:SF22">
    <property type="entry name" value="REVERSE TRANSCRIPTASE DOMAIN-CONTAINING PROTEIN"/>
    <property type="match status" value="1"/>
</dbReference>
<dbReference type="PANTHER" id="PTHR33395">
    <property type="entry name" value="TRANSCRIPTASE, PUTATIVE-RELATED-RELATED"/>
    <property type="match status" value="1"/>
</dbReference>
<evidence type="ECO:0000313" key="2">
    <source>
        <dbReference type="Proteomes" id="UP001152795"/>
    </source>
</evidence>
<organism evidence="1 2">
    <name type="scientific">Paramuricea clavata</name>
    <name type="common">Red gorgonian</name>
    <name type="synonym">Violescent sea-whip</name>
    <dbReference type="NCBI Taxonomy" id="317549"/>
    <lineage>
        <taxon>Eukaryota</taxon>
        <taxon>Metazoa</taxon>
        <taxon>Cnidaria</taxon>
        <taxon>Anthozoa</taxon>
        <taxon>Octocorallia</taxon>
        <taxon>Malacalcyonacea</taxon>
        <taxon>Plexauridae</taxon>
        <taxon>Paramuricea</taxon>
    </lineage>
</organism>
<sequence length="625" mass="72405">MQENPKAFWSYIKRLRQDNPGVEDFKMDNELISDAGLKSEVLSKQFASVFTTENVENIPTPGSNFTPAIGNIVITVKGVEKQLASLDAKKASGPDGIPPWFLKENASQIAPILTDIYQESVSSGSLPGKWKEANVCAVFKKGKKCDPGNYRPISLTCIASKVLEHIVHSHLMKHLERHSILIDNQHGFRAKRSTETQLICTTHDITNAIQQNKQADLCKLEEWQDRWQMEFNSTKCKVMCITTKKNIIKKQYMFCGQILEEVENHPYLGVMFDNKMKWSSHISNTTRKANVILHVIKRNLWNCPRDVKEVAYKSLVRPTLEYASTAWDPYYKKDVAAVERVQRSAARFCLKNYDRTASVSAMTKELDWDTLETRRKRTRLCMMYKLSRGLLNLNAENVLVPSQETRTRNSHTFKYRVPRATKDIFKYSFYPRTLTEWNSLPKELLLSETLDTFKSSQGTVNKMADQGWQEDVELKNDLQKYVESNLQRKEILDFVKEKYPLYAWSLLTLCRRLKHFGISYIDYNTNLDHVEEAVREEMDGPGRLLGYRALHKKVWEGSDYTMSLDGHDKMCGYQNSTFDLCIYGGQDTYRGKIMFLRIWTTNSDPRIIGRFYLEYLLTSKGYKDN</sequence>
<name>A0A6S7GH61_PARCT</name>
<proteinExistence type="predicted"/>
<dbReference type="AlphaFoldDB" id="A0A6S7GH61"/>
<evidence type="ECO:0000313" key="1">
    <source>
        <dbReference type="EMBL" id="CAB3991258.1"/>
    </source>
</evidence>
<dbReference type="EMBL" id="CACRXK020001814">
    <property type="protein sequence ID" value="CAB3991258.1"/>
    <property type="molecule type" value="Genomic_DNA"/>
</dbReference>
<dbReference type="GO" id="GO:0031012">
    <property type="term" value="C:extracellular matrix"/>
    <property type="evidence" value="ECO:0007669"/>
    <property type="project" value="TreeGrafter"/>
</dbReference>
<comment type="caution">
    <text evidence="1">The sequence shown here is derived from an EMBL/GenBank/DDBJ whole genome shotgun (WGS) entry which is preliminary data.</text>
</comment>
<dbReference type="OrthoDB" id="5954387at2759"/>
<gene>
    <name evidence="1" type="ORF">PACLA_8A011864</name>
</gene>
<reference evidence="1" key="1">
    <citation type="submission" date="2020-04" db="EMBL/GenBank/DDBJ databases">
        <authorList>
            <person name="Alioto T."/>
            <person name="Alioto T."/>
            <person name="Gomez Garrido J."/>
        </authorList>
    </citation>
    <scope>NUCLEOTIDE SEQUENCE</scope>
    <source>
        <strain evidence="1">A484AB</strain>
    </source>
</reference>
<keyword evidence="2" id="KW-1185">Reference proteome</keyword>